<proteinExistence type="predicted"/>
<gene>
    <name evidence="2" type="ORF">IFR04_011694</name>
</gene>
<reference evidence="2" key="1">
    <citation type="submission" date="2021-02" db="EMBL/GenBank/DDBJ databases">
        <title>Genome sequence Cadophora malorum strain M34.</title>
        <authorList>
            <person name="Stefanovic E."/>
            <person name="Vu D."/>
            <person name="Scully C."/>
            <person name="Dijksterhuis J."/>
            <person name="Roader J."/>
            <person name="Houbraken J."/>
        </authorList>
    </citation>
    <scope>NUCLEOTIDE SEQUENCE</scope>
    <source>
        <strain evidence="2">M34</strain>
    </source>
</reference>
<organism evidence="2 3">
    <name type="scientific">Cadophora malorum</name>
    <dbReference type="NCBI Taxonomy" id="108018"/>
    <lineage>
        <taxon>Eukaryota</taxon>
        <taxon>Fungi</taxon>
        <taxon>Dikarya</taxon>
        <taxon>Ascomycota</taxon>
        <taxon>Pezizomycotina</taxon>
        <taxon>Leotiomycetes</taxon>
        <taxon>Helotiales</taxon>
        <taxon>Ploettnerulaceae</taxon>
        <taxon>Cadophora</taxon>
    </lineage>
</organism>
<feature type="region of interest" description="Disordered" evidence="1">
    <location>
        <begin position="127"/>
        <end position="146"/>
    </location>
</feature>
<evidence type="ECO:0000313" key="3">
    <source>
        <dbReference type="Proteomes" id="UP000664132"/>
    </source>
</evidence>
<dbReference type="OrthoDB" id="10442313at2759"/>
<name>A0A8H7W2B0_9HELO</name>
<dbReference type="AlphaFoldDB" id="A0A8H7W2B0"/>
<dbReference type="Proteomes" id="UP000664132">
    <property type="component" value="Unassembled WGS sequence"/>
</dbReference>
<feature type="compositionally biased region" description="Low complexity" evidence="1">
    <location>
        <begin position="128"/>
        <end position="137"/>
    </location>
</feature>
<comment type="caution">
    <text evidence="2">The sequence shown here is derived from an EMBL/GenBank/DDBJ whole genome shotgun (WGS) entry which is preliminary data.</text>
</comment>
<dbReference type="EMBL" id="JAFJYH010000233">
    <property type="protein sequence ID" value="KAG4415151.1"/>
    <property type="molecule type" value="Genomic_DNA"/>
</dbReference>
<sequence>MSITVDVSPTALPAWWPPRSPSSATLPCRTYKVLMRGCGCIRRYEDDLTVHTERCAREQDNHRSVAPGDEAQERNDCLKTIVVYATASGLCPNCAAVHDRTKFHKADLKLERQNSVRLTKKWFKNDFSSSPASSPTASPTPLPAPVSEPKVAIISKGIYSERFLFFYLKVRDQAKAKAELKRARSSAIKDAWATHIMSERARDLT</sequence>
<protein>
    <submittedName>
        <fullName evidence="2">Uncharacterized protein</fullName>
    </submittedName>
</protein>
<evidence type="ECO:0000256" key="1">
    <source>
        <dbReference type="SAM" id="MobiDB-lite"/>
    </source>
</evidence>
<keyword evidence="3" id="KW-1185">Reference proteome</keyword>
<evidence type="ECO:0000313" key="2">
    <source>
        <dbReference type="EMBL" id="KAG4415151.1"/>
    </source>
</evidence>
<accession>A0A8H7W2B0</accession>